<evidence type="ECO:0000313" key="7">
    <source>
        <dbReference type="Proteomes" id="UP000261560"/>
    </source>
</evidence>
<dbReference type="InterPro" id="IPR043159">
    <property type="entry name" value="Lectin_gal-bd_sf"/>
</dbReference>
<dbReference type="STRING" id="30732.ENSOMEP00000026659"/>
<dbReference type="Ensembl" id="ENSOMET00000003979.1">
    <property type="protein sequence ID" value="ENSOMEP00000026659.1"/>
    <property type="gene ID" value="ENSOMEG00000008639.1"/>
</dbReference>
<feature type="domain" description="SUEL-type lectin" evidence="5">
    <location>
        <begin position="149"/>
        <end position="238"/>
    </location>
</feature>
<evidence type="ECO:0000256" key="2">
    <source>
        <dbReference type="ARBA" id="ARBA00022734"/>
    </source>
</evidence>
<reference evidence="6" key="1">
    <citation type="submission" date="2025-08" db="UniProtKB">
        <authorList>
            <consortium name="Ensembl"/>
        </authorList>
    </citation>
    <scope>IDENTIFICATION</scope>
</reference>
<dbReference type="CDD" id="cd22835">
    <property type="entry name" value="Gal_Rha_Lectin_SML_rpt2"/>
    <property type="match status" value="1"/>
</dbReference>
<keyword evidence="2" id="KW-0430">Lectin</keyword>
<dbReference type="Pfam" id="PF02140">
    <property type="entry name" value="SUEL_Lectin"/>
    <property type="match status" value="2"/>
</dbReference>
<evidence type="ECO:0000256" key="1">
    <source>
        <dbReference type="ARBA" id="ARBA00022546"/>
    </source>
</evidence>
<keyword evidence="7" id="KW-1185">Reference proteome</keyword>
<dbReference type="PaxDb" id="30732-ENSOMEP00000026659"/>
<feature type="signal peptide" evidence="4">
    <location>
        <begin position="1"/>
        <end position="16"/>
    </location>
</feature>
<dbReference type="Gene3D" id="2.60.120.740">
    <property type="match status" value="2"/>
</dbReference>
<evidence type="ECO:0000313" key="6">
    <source>
        <dbReference type="Ensembl" id="ENSOMEP00000026659.1"/>
    </source>
</evidence>
<reference evidence="6" key="2">
    <citation type="submission" date="2025-09" db="UniProtKB">
        <authorList>
            <consortium name="Ensembl"/>
        </authorList>
    </citation>
    <scope>IDENTIFICATION</scope>
</reference>
<dbReference type="AlphaFoldDB" id="A0A3B3DAX4"/>
<keyword evidence="1" id="KW-0348">Hemagglutinin</keyword>
<evidence type="ECO:0000256" key="4">
    <source>
        <dbReference type="SAM" id="SignalP"/>
    </source>
</evidence>
<keyword evidence="4" id="KW-0732">Signal</keyword>
<feature type="chain" id="PRO_5017211925" description="SUEL-type lectin domain-containing protein" evidence="4">
    <location>
        <begin position="17"/>
        <end position="245"/>
    </location>
</feature>
<accession>A0A3B3DAX4</accession>
<dbReference type="Proteomes" id="UP000261560">
    <property type="component" value="Unplaced"/>
</dbReference>
<evidence type="ECO:0000259" key="5">
    <source>
        <dbReference type="PROSITE" id="PS50228"/>
    </source>
</evidence>
<dbReference type="GeneTree" id="ENSGT00940000154285"/>
<keyword evidence="3" id="KW-0677">Repeat</keyword>
<protein>
    <recommendedName>
        <fullName evidence="5">SUEL-type lectin domain-containing protein</fullName>
    </recommendedName>
</protein>
<name>A0A3B3DAX4_ORYME</name>
<dbReference type="PROSITE" id="PS50228">
    <property type="entry name" value="SUEL_LECTIN"/>
    <property type="match status" value="2"/>
</dbReference>
<evidence type="ECO:0000256" key="3">
    <source>
        <dbReference type="ARBA" id="ARBA00022737"/>
    </source>
</evidence>
<dbReference type="PANTHER" id="PTHR46780">
    <property type="entry name" value="PROTEIN EVA-1"/>
    <property type="match status" value="1"/>
</dbReference>
<dbReference type="GO" id="GO:0030246">
    <property type="term" value="F:carbohydrate binding"/>
    <property type="evidence" value="ECO:0007669"/>
    <property type="project" value="UniProtKB-KW"/>
</dbReference>
<sequence length="245" mass="26394">MFASCVSVVAVGCVLGHAGLYLHSCSSSIFFRLSSCFMTAAPGMPSERVTTCVDGVVHRLSCELSGVISVQTSRYGAEDSAACNDGRKAEISNATCSDVAVVDIVKKKCNGKRVCELSSSDLGVSGGCRGTTKYLHTTYTCLSAFHHVTCEHSLAHLQCGEEQVILVYRAEYGRRDHTTCIHGRPDSQIQNINCLNPTSKVAERCDGKNSCLIKAGNSEFGDPCYGTYKYLEVAYTCSYSQDQST</sequence>
<dbReference type="InterPro" id="IPR000922">
    <property type="entry name" value="Lectin_gal-bd_dom"/>
</dbReference>
<feature type="domain" description="SUEL-type lectin" evidence="5">
    <location>
        <begin position="60"/>
        <end position="142"/>
    </location>
</feature>
<organism evidence="6 7">
    <name type="scientific">Oryzias melastigma</name>
    <name type="common">Marine medaka</name>
    <dbReference type="NCBI Taxonomy" id="30732"/>
    <lineage>
        <taxon>Eukaryota</taxon>
        <taxon>Metazoa</taxon>
        <taxon>Chordata</taxon>
        <taxon>Craniata</taxon>
        <taxon>Vertebrata</taxon>
        <taxon>Euteleostomi</taxon>
        <taxon>Actinopterygii</taxon>
        <taxon>Neopterygii</taxon>
        <taxon>Teleostei</taxon>
        <taxon>Neoteleostei</taxon>
        <taxon>Acanthomorphata</taxon>
        <taxon>Ovalentaria</taxon>
        <taxon>Atherinomorphae</taxon>
        <taxon>Beloniformes</taxon>
        <taxon>Adrianichthyidae</taxon>
        <taxon>Oryziinae</taxon>
        <taxon>Oryzias</taxon>
    </lineage>
</organism>
<dbReference type="FunFam" id="2.60.120.740:FF:000003">
    <property type="entry name" value="Protein eva-1 homolog C"/>
    <property type="match status" value="1"/>
</dbReference>
<proteinExistence type="predicted"/>